<sequence length="837" mass="91502">MASRGIKILCNKCDKEIHHKEFLKCYVCKYIYEIECLSITSKRFYLMSKERKLKWKCQTCLGQNTDVTEAKTPQKLSNVTKSCSLKKTLRTDENITQRKPRVGKHISIEDLSSNEILENSTFLDDSSQSLPNLTTTESSLINDLRNEIHALSTQLSSAHNEIDLLNLEITKHQKKITEQQKKLDIYKKLLSNGEVSSRRSTPLKLDKITPIKLDKIISKSQDTNSKTKVEQSLNTHSITGKDLKLQETCIEKKKDVCNTSNKTLMSPSPLATYTEAKPNNKKNTITILGDENTSGLSSALYKSREGKWNNKYMPLAIIKPNASSCDILMHCNQLEDTVTLSDYVILCVGSHDKNPYKLYSNLSVALYKLRKTNVYLLPVLNKIRKKYASLGDNVVVVKLERTPKAGLGLSLAGHRDRSKMAVFVCGMHPAGAAAKATPAVKVGDEILEVNGIVLHGRCHLNASAIIKGLVGPVFKIILLRRKSALEDVAVKPLLPTQFPVALEEDSEDRFAGYKGVRDITIKKGPAGLGIMIIEGRHQEAGRGIFVSDLQEGSAAEQAGMQIGDMILAVNRDSLLSCSYDAAAAKLKQTEGVVILTVCSPNMKDPDKEDPSGTSGNQTPDALSAGASRPQTPRPSPAKAEPPPDPATAQIKPNQEMVIEINSANENLGIILLGGSDTLINGAAAVILDIYKNGAIDKDGRLKVGDQIRECNGIAITNKMAHERICLSIKVRAPKLKLTVFRPDPIQYDEVEVELSRKSGRALGLACVAPIQGTGVYIGELLPGSAAEVDGRLQKGDFLVSVDGKDVSSADYLGAATALKLCGNKIKIKVKRFKIISK</sequence>
<dbReference type="OrthoDB" id="438726at2759"/>
<feature type="domain" description="PDZ" evidence="3">
    <location>
        <begin position="655"/>
        <end position="743"/>
    </location>
</feature>
<protein>
    <submittedName>
        <fullName evidence="4">(apollo) hypothetical protein</fullName>
    </submittedName>
</protein>
<evidence type="ECO:0000259" key="3">
    <source>
        <dbReference type="PROSITE" id="PS50106"/>
    </source>
</evidence>
<evidence type="ECO:0000256" key="2">
    <source>
        <dbReference type="SAM" id="MobiDB-lite"/>
    </source>
</evidence>
<comment type="caution">
    <text evidence="4">The sequence shown here is derived from an EMBL/GenBank/DDBJ whole genome shotgun (WGS) entry which is preliminary data.</text>
</comment>
<evidence type="ECO:0000313" key="5">
    <source>
        <dbReference type="Proteomes" id="UP000691718"/>
    </source>
</evidence>
<feature type="domain" description="PDZ" evidence="3">
    <location>
        <begin position="396"/>
        <end position="467"/>
    </location>
</feature>
<proteinExistence type="predicted"/>
<dbReference type="Pfam" id="PF00595">
    <property type="entry name" value="PDZ"/>
    <property type="match status" value="4"/>
</dbReference>
<feature type="domain" description="PDZ" evidence="3">
    <location>
        <begin position="518"/>
        <end position="601"/>
    </location>
</feature>
<dbReference type="SMART" id="SM00228">
    <property type="entry name" value="PDZ"/>
    <property type="match status" value="4"/>
</dbReference>
<evidence type="ECO:0000256" key="1">
    <source>
        <dbReference type="SAM" id="Coils"/>
    </source>
</evidence>
<keyword evidence="5" id="KW-1185">Reference proteome</keyword>
<dbReference type="InterPro" id="IPR001478">
    <property type="entry name" value="PDZ"/>
</dbReference>
<accession>A0A8S3X1H8</accession>
<organism evidence="4 5">
    <name type="scientific">Parnassius apollo</name>
    <name type="common">Apollo butterfly</name>
    <name type="synonym">Papilio apollo</name>
    <dbReference type="NCBI Taxonomy" id="110799"/>
    <lineage>
        <taxon>Eukaryota</taxon>
        <taxon>Metazoa</taxon>
        <taxon>Ecdysozoa</taxon>
        <taxon>Arthropoda</taxon>
        <taxon>Hexapoda</taxon>
        <taxon>Insecta</taxon>
        <taxon>Pterygota</taxon>
        <taxon>Neoptera</taxon>
        <taxon>Endopterygota</taxon>
        <taxon>Lepidoptera</taxon>
        <taxon>Glossata</taxon>
        <taxon>Ditrysia</taxon>
        <taxon>Papilionoidea</taxon>
        <taxon>Papilionidae</taxon>
        <taxon>Parnassiinae</taxon>
        <taxon>Parnassini</taxon>
        <taxon>Parnassius</taxon>
        <taxon>Parnassius</taxon>
    </lineage>
</organism>
<feature type="region of interest" description="Disordered" evidence="2">
    <location>
        <begin position="601"/>
        <end position="649"/>
    </location>
</feature>
<keyword evidence="1" id="KW-0175">Coiled coil</keyword>
<feature type="coiled-coil region" evidence="1">
    <location>
        <begin position="141"/>
        <end position="189"/>
    </location>
</feature>
<reference evidence="4" key="1">
    <citation type="submission" date="2021-04" db="EMBL/GenBank/DDBJ databases">
        <authorList>
            <person name="Tunstrom K."/>
        </authorList>
    </citation>
    <scope>NUCLEOTIDE SEQUENCE</scope>
</reference>
<dbReference type="EMBL" id="CAJQZP010000898">
    <property type="protein sequence ID" value="CAG4994873.1"/>
    <property type="molecule type" value="Genomic_DNA"/>
</dbReference>
<dbReference type="CDD" id="cd23064">
    <property type="entry name" value="PDZ3_INAD-like"/>
    <property type="match status" value="1"/>
</dbReference>
<dbReference type="AlphaFoldDB" id="A0A8S3X1H8"/>
<dbReference type="InterPro" id="IPR051342">
    <property type="entry name" value="PDZ_scaffold"/>
</dbReference>
<gene>
    <name evidence="4" type="ORF">PAPOLLO_LOCUS12698</name>
</gene>
<feature type="compositionally biased region" description="Polar residues" evidence="2">
    <location>
        <begin position="611"/>
        <end position="620"/>
    </location>
</feature>
<dbReference type="PANTHER" id="PTHR19964">
    <property type="entry name" value="MULTIPLE PDZ DOMAIN PROTEIN"/>
    <property type="match status" value="1"/>
</dbReference>
<evidence type="ECO:0000313" key="4">
    <source>
        <dbReference type="EMBL" id="CAG4994873.1"/>
    </source>
</evidence>
<dbReference type="PANTHER" id="PTHR19964:SF89">
    <property type="entry name" value="INACTIVATION-NO-AFTER-POTENTIAL D PROTEIN-LIKE PROTEIN"/>
    <property type="match status" value="1"/>
</dbReference>
<name>A0A8S3X1H8_PARAO</name>
<feature type="domain" description="PDZ" evidence="3">
    <location>
        <begin position="751"/>
        <end position="833"/>
    </location>
</feature>
<dbReference type="Proteomes" id="UP000691718">
    <property type="component" value="Unassembled WGS sequence"/>
</dbReference>
<feature type="compositionally biased region" description="Pro residues" evidence="2">
    <location>
        <begin position="631"/>
        <end position="645"/>
    </location>
</feature>
<dbReference type="PROSITE" id="PS50106">
    <property type="entry name" value="PDZ"/>
    <property type="match status" value="4"/>
</dbReference>